<dbReference type="AlphaFoldDB" id="A0A382Q019"/>
<name>A0A382Q019_9ZZZZ</name>
<proteinExistence type="predicted"/>
<accession>A0A382Q019</accession>
<evidence type="ECO:0000313" key="1">
    <source>
        <dbReference type="EMBL" id="SVC78437.1"/>
    </source>
</evidence>
<feature type="non-terminal residue" evidence="1">
    <location>
        <position position="104"/>
    </location>
</feature>
<protein>
    <submittedName>
        <fullName evidence="1">Uncharacterized protein</fullName>
    </submittedName>
</protein>
<sequence length="104" mass="12378">MGWDKKLVYYSAGIERPEYNGGIRIMSRHIRDKNYDFGSYADDLHRGLTTLNSSTEYAKNLGYINIWVSREESPKLLEYFSKHSLYNWNIIYEQLHYGGYQHVM</sequence>
<organism evidence="1">
    <name type="scientific">marine metagenome</name>
    <dbReference type="NCBI Taxonomy" id="408172"/>
    <lineage>
        <taxon>unclassified sequences</taxon>
        <taxon>metagenomes</taxon>
        <taxon>ecological metagenomes</taxon>
    </lineage>
</organism>
<feature type="non-terminal residue" evidence="1">
    <location>
        <position position="1"/>
    </location>
</feature>
<dbReference type="EMBL" id="UINC01110729">
    <property type="protein sequence ID" value="SVC78437.1"/>
    <property type="molecule type" value="Genomic_DNA"/>
</dbReference>
<reference evidence="1" key="1">
    <citation type="submission" date="2018-05" db="EMBL/GenBank/DDBJ databases">
        <authorList>
            <person name="Lanie J.A."/>
            <person name="Ng W.-L."/>
            <person name="Kazmierczak K.M."/>
            <person name="Andrzejewski T.M."/>
            <person name="Davidsen T.M."/>
            <person name="Wayne K.J."/>
            <person name="Tettelin H."/>
            <person name="Glass J.I."/>
            <person name="Rusch D."/>
            <person name="Podicherti R."/>
            <person name="Tsui H.-C.T."/>
            <person name="Winkler M.E."/>
        </authorList>
    </citation>
    <scope>NUCLEOTIDE SEQUENCE</scope>
</reference>
<gene>
    <name evidence="1" type="ORF">METZ01_LOCUS331291</name>
</gene>